<gene>
    <name evidence="1" type="ORF">DFR74_1042</name>
</gene>
<dbReference type="RefSeq" id="WP_147265791.1">
    <property type="nucleotide sequence ID" value="NZ_QNRE01000004.1"/>
</dbReference>
<dbReference type="STRING" id="1210090.GCA_001613185_00937"/>
<evidence type="ECO:0000313" key="2">
    <source>
        <dbReference type="Proteomes" id="UP000252586"/>
    </source>
</evidence>
<comment type="caution">
    <text evidence="1">The sequence shown here is derived from an EMBL/GenBank/DDBJ whole genome shotgun (WGS) entry which is preliminary data.</text>
</comment>
<dbReference type="OrthoDB" id="9822722at2"/>
<proteinExistence type="predicted"/>
<reference evidence="1 2" key="1">
    <citation type="submission" date="2018-06" db="EMBL/GenBank/DDBJ databases">
        <title>Genomic Encyclopedia of Type Strains, Phase IV (KMG-IV): sequencing the most valuable type-strain genomes for metagenomic binning, comparative biology and taxonomic classification.</title>
        <authorList>
            <person name="Goeker M."/>
        </authorList>
    </citation>
    <scope>NUCLEOTIDE SEQUENCE [LARGE SCALE GENOMIC DNA]</scope>
    <source>
        <strain evidence="1 2">DSM 44599</strain>
    </source>
</reference>
<accession>A0A366DMI6</accession>
<organism evidence="1 2">
    <name type="scientific">Nocardia puris</name>
    <dbReference type="NCBI Taxonomy" id="208602"/>
    <lineage>
        <taxon>Bacteria</taxon>
        <taxon>Bacillati</taxon>
        <taxon>Actinomycetota</taxon>
        <taxon>Actinomycetes</taxon>
        <taxon>Mycobacteriales</taxon>
        <taxon>Nocardiaceae</taxon>
        <taxon>Nocardia</taxon>
    </lineage>
</organism>
<protein>
    <submittedName>
        <fullName evidence="1">Uncharacterized protein</fullName>
    </submittedName>
</protein>
<sequence length="87" mass="9652">MDDSSVSREIAESVVTAIKALFPQSDFSYGPNLRDADHEGLSPGSWSIDWEDGAPDEWAIEAARELRAFDGAFLEPRNHLILGVYQN</sequence>
<dbReference type="AlphaFoldDB" id="A0A366DMI6"/>
<dbReference type="EMBL" id="QNRE01000004">
    <property type="protein sequence ID" value="RBO91300.1"/>
    <property type="molecule type" value="Genomic_DNA"/>
</dbReference>
<dbReference type="Proteomes" id="UP000252586">
    <property type="component" value="Unassembled WGS sequence"/>
</dbReference>
<evidence type="ECO:0000313" key="1">
    <source>
        <dbReference type="EMBL" id="RBO91300.1"/>
    </source>
</evidence>
<name>A0A366DMI6_9NOCA</name>
<keyword evidence="2" id="KW-1185">Reference proteome</keyword>